<dbReference type="InterPro" id="IPR050109">
    <property type="entry name" value="HTH-type_TetR-like_transc_reg"/>
</dbReference>
<dbReference type="SUPFAM" id="SSF48498">
    <property type="entry name" value="Tetracyclin repressor-like, C-terminal domain"/>
    <property type="match status" value="1"/>
</dbReference>
<keyword evidence="7" id="KW-1185">Reference proteome</keyword>
<comment type="caution">
    <text evidence="6">The sequence shown here is derived from an EMBL/GenBank/DDBJ whole genome shotgun (WGS) entry which is preliminary data.</text>
</comment>
<sequence>MTEHRSGPVRSAAAREAILAATARLLVDEGWDRLTIEGIARDAGVGKQTIYRWWPSKGALVAECLLDGRFFPVEPVVRDTGDLRRDLREWLTPVLHFLNSPTGRSLVNSLVAAATGEAGVGAHLSEAFGADRLLADRLRAAVGAGELPPDAPVDELGNAVLGLLIFEVLSKDEIDVTAFLRLVEYLLGPRRTSAG</sequence>
<dbReference type="InterPro" id="IPR036271">
    <property type="entry name" value="Tet_transcr_reg_TetR-rel_C_sf"/>
</dbReference>
<dbReference type="Proteomes" id="UP001165580">
    <property type="component" value="Unassembled WGS sequence"/>
</dbReference>
<dbReference type="Gene3D" id="1.10.357.10">
    <property type="entry name" value="Tetracycline Repressor, domain 2"/>
    <property type="match status" value="1"/>
</dbReference>
<evidence type="ECO:0000256" key="3">
    <source>
        <dbReference type="ARBA" id="ARBA00023163"/>
    </source>
</evidence>
<dbReference type="InterPro" id="IPR001647">
    <property type="entry name" value="HTH_TetR"/>
</dbReference>
<evidence type="ECO:0000313" key="7">
    <source>
        <dbReference type="Proteomes" id="UP001165580"/>
    </source>
</evidence>
<proteinExistence type="predicted"/>
<dbReference type="EMBL" id="JANTEZ010000002">
    <property type="protein sequence ID" value="MCS5713950.1"/>
    <property type="molecule type" value="Genomic_DNA"/>
</dbReference>
<organism evidence="6 7">
    <name type="scientific">Herbiconiux gentiana</name>
    <dbReference type="NCBI Taxonomy" id="2970912"/>
    <lineage>
        <taxon>Bacteria</taxon>
        <taxon>Bacillati</taxon>
        <taxon>Actinomycetota</taxon>
        <taxon>Actinomycetes</taxon>
        <taxon>Micrococcales</taxon>
        <taxon>Microbacteriaceae</taxon>
        <taxon>Herbiconiux</taxon>
    </lineage>
</organism>
<feature type="domain" description="HTH tetR-type" evidence="5">
    <location>
        <begin position="12"/>
        <end position="72"/>
    </location>
</feature>
<evidence type="ECO:0000256" key="4">
    <source>
        <dbReference type="PROSITE-ProRule" id="PRU00335"/>
    </source>
</evidence>
<evidence type="ECO:0000256" key="2">
    <source>
        <dbReference type="ARBA" id="ARBA00023125"/>
    </source>
</evidence>
<accession>A0ABT2GCK9</accession>
<dbReference type="PANTHER" id="PTHR30055:SF148">
    <property type="entry name" value="TETR-FAMILY TRANSCRIPTIONAL REGULATOR"/>
    <property type="match status" value="1"/>
</dbReference>
<dbReference type="InterPro" id="IPR011075">
    <property type="entry name" value="TetR_C"/>
</dbReference>
<name>A0ABT2GCK9_9MICO</name>
<protein>
    <submittedName>
        <fullName evidence="6">TetR/AcrR family transcriptional regulator</fullName>
    </submittedName>
</protein>
<dbReference type="InterPro" id="IPR009057">
    <property type="entry name" value="Homeodomain-like_sf"/>
</dbReference>
<dbReference type="Gene3D" id="1.10.10.60">
    <property type="entry name" value="Homeodomain-like"/>
    <property type="match status" value="1"/>
</dbReference>
<keyword evidence="3" id="KW-0804">Transcription</keyword>
<dbReference type="SUPFAM" id="SSF46689">
    <property type="entry name" value="Homeodomain-like"/>
    <property type="match status" value="1"/>
</dbReference>
<dbReference type="RefSeq" id="WP_259485482.1">
    <property type="nucleotide sequence ID" value="NZ_JANTEZ010000002.1"/>
</dbReference>
<keyword evidence="1" id="KW-0805">Transcription regulation</keyword>
<evidence type="ECO:0000313" key="6">
    <source>
        <dbReference type="EMBL" id="MCS5713950.1"/>
    </source>
</evidence>
<dbReference type="Pfam" id="PF16859">
    <property type="entry name" value="TetR_C_11"/>
    <property type="match status" value="1"/>
</dbReference>
<dbReference type="PRINTS" id="PR00455">
    <property type="entry name" value="HTHTETR"/>
</dbReference>
<evidence type="ECO:0000256" key="1">
    <source>
        <dbReference type="ARBA" id="ARBA00023015"/>
    </source>
</evidence>
<reference evidence="6" key="1">
    <citation type="submission" date="2022-08" db="EMBL/GenBank/DDBJ databases">
        <authorList>
            <person name="Deng Y."/>
            <person name="Han X.-F."/>
            <person name="Zhang Y.-Q."/>
        </authorList>
    </citation>
    <scope>NUCLEOTIDE SEQUENCE</scope>
    <source>
        <strain evidence="6">CPCC 205716</strain>
    </source>
</reference>
<evidence type="ECO:0000259" key="5">
    <source>
        <dbReference type="PROSITE" id="PS50977"/>
    </source>
</evidence>
<dbReference type="PROSITE" id="PS50977">
    <property type="entry name" value="HTH_TETR_2"/>
    <property type="match status" value="1"/>
</dbReference>
<keyword evidence="2 4" id="KW-0238">DNA-binding</keyword>
<feature type="DNA-binding region" description="H-T-H motif" evidence="4">
    <location>
        <begin position="35"/>
        <end position="54"/>
    </location>
</feature>
<dbReference type="PANTHER" id="PTHR30055">
    <property type="entry name" value="HTH-TYPE TRANSCRIPTIONAL REGULATOR RUTR"/>
    <property type="match status" value="1"/>
</dbReference>
<dbReference type="Pfam" id="PF00440">
    <property type="entry name" value="TetR_N"/>
    <property type="match status" value="1"/>
</dbReference>
<gene>
    <name evidence="6" type="ORF">NVV95_05230</name>
</gene>